<evidence type="ECO:0000313" key="2">
    <source>
        <dbReference type="Proteomes" id="UP000001025"/>
    </source>
</evidence>
<evidence type="ECO:0000313" key="1">
    <source>
        <dbReference type="EMBL" id="CAD76449.1"/>
    </source>
</evidence>
<sequence>MVTRESPMMPLRLQAMVLPRVGRTKRSDVPAIQSGSSRQHLCNCWNGVAWLLGPAYFNR</sequence>
<organism evidence="1 2">
    <name type="scientific">Rhodopirellula baltica (strain DSM 10527 / NCIMB 13988 / SH1)</name>
    <dbReference type="NCBI Taxonomy" id="243090"/>
    <lineage>
        <taxon>Bacteria</taxon>
        <taxon>Pseudomonadati</taxon>
        <taxon>Planctomycetota</taxon>
        <taxon>Planctomycetia</taxon>
        <taxon>Pirellulales</taxon>
        <taxon>Pirellulaceae</taxon>
        <taxon>Rhodopirellula</taxon>
    </lineage>
</organism>
<protein>
    <submittedName>
        <fullName evidence="1">Uncharacterized protein</fullName>
    </submittedName>
</protein>
<dbReference type="EnsemblBacteria" id="CAD76449">
    <property type="protein sequence ID" value="CAD76449"/>
    <property type="gene ID" value="RB9774"/>
</dbReference>
<gene>
    <name evidence="1" type="ordered locus">RB9774</name>
</gene>
<proteinExistence type="predicted"/>
<dbReference type="KEGG" id="rba:RB9774"/>
<name>Q7UL29_RHOBA</name>
<dbReference type="EMBL" id="BX294150">
    <property type="protein sequence ID" value="CAD76449.1"/>
    <property type="molecule type" value="Genomic_DNA"/>
</dbReference>
<keyword evidence="2" id="KW-1185">Reference proteome</keyword>
<dbReference type="HOGENOM" id="CLU_2957627_0_0_0"/>
<dbReference type="Proteomes" id="UP000001025">
    <property type="component" value="Chromosome"/>
</dbReference>
<reference evidence="1 2" key="1">
    <citation type="journal article" date="2003" name="Proc. Natl. Acad. Sci. U.S.A.">
        <title>Complete genome sequence of the marine planctomycete Pirellula sp. strain 1.</title>
        <authorList>
            <person name="Gloeckner F.O."/>
            <person name="Kube M."/>
            <person name="Bauer M."/>
            <person name="Teeling H."/>
            <person name="Lombardot T."/>
            <person name="Ludwig W."/>
            <person name="Gade D."/>
            <person name="Beck A."/>
            <person name="Borzym K."/>
            <person name="Heitmann K."/>
            <person name="Rabus R."/>
            <person name="Schlesner H."/>
            <person name="Amann R."/>
            <person name="Reinhardt R."/>
        </authorList>
    </citation>
    <scope>NUCLEOTIDE SEQUENCE [LARGE SCALE GENOMIC DNA]</scope>
    <source>
        <strain evidence="2">DSM 10527 / NCIMB 13988 / SH1</strain>
    </source>
</reference>
<dbReference type="InParanoid" id="Q7UL29"/>
<accession>Q7UL29</accession>
<dbReference type="AlphaFoldDB" id="Q7UL29"/>